<evidence type="ECO:0000313" key="2">
    <source>
        <dbReference type="EMBL" id="KAG0529411.1"/>
    </source>
</evidence>
<feature type="compositionally biased region" description="Basic and acidic residues" evidence="1">
    <location>
        <begin position="1"/>
        <end position="16"/>
    </location>
</feature>
<evidence type="ECO:0000313" key="3">
    <source>
        <dbReference type="Proteomes" id="UP000807115"/>
    </source>
</evidence>
<reference evidence="2" key="1">
    <citation type="journal article" date="2019" name="BMC Genomics">
        <title>A new reference genome for Sorghum bicolor reveals high levels of sequence similarity between sweet and grain genotypes: implications for the genetics of sugar metabolism.</title>
        <authorList>
            <person name="Cooper E.A."/>
            <person name="Brenton Z.W."/>
            <person name="Flinn B.S."/>
            <person name="Jenkins J."/>
            <person name="Shu S."/>
            <person name="Flowers D."/>
            <person name="Luo F."/>
            <person name="Wang Y."/>
            <person name="Xia P."/>
            <person name="Barry K."/>
            <person name="Daum C."/>
            <person name="Lipzen A."/>
            <person name="Yoshinaga Y."/>
            <person name="Schmutz J."/>
            <person name="Saski C."/>
            <person name="Vermerris W."/>
            <person name="Kresovich S."/>
        </authorList>
    </citation>
    <scope>NUCLEOTIDE SEQUENCE</scope>
</reference>
<feature type="region of interest" description="Disordered" evidence="1">
    <location>
        <begin position="1"/>
        <end position="29"/>
    </location>
</feature>
<proteinExistence type="predicted"/>
<organism evidence="2 3">
    <name type="scientific">Sorghum bicolor</name>
    <name type="common">Sorghum</name>
    <name type="synonym">Sorghum vulgare</name>
    <dbReference type="NCBI Taxonomy" id="4558"/>
    <lineage>
        <taxon>Eukaryota</taxon>
        <taxon>Viridiplantae</taxon>
        <taxon>Streptophyta</taxon>
        <taxon>Embryophyta</taxon>
        <taxon>Tracheophyta</taxon>
        <taxon>Spermatophyta</taxon>
        <taxon>Magnoliopsida</taxon>
        <taxon>Liliopsida</taxon>
        <taxon>Poales</taxon>
        <taxon>Poaceae</taxon>
        <taxon>PACMAD clade</taxon>
        <taxon>Panicoideae</taxon>
        <taxon>Andropogonodae</taxon>
        <taxon>Andropogoneae</taxon>
        <taxon>Sorghinae</taxon>
        <taxon>Sorghum</taxon>
    </lineage>
</organism>
<comment type="caution">
    <text evidence="2">The sequence shown here is derived from an EMBL/GenBank/DDBJ whole genome shotgun (WGS) entry which is preliminary data.</text>
</comment>
<gene>
    <name evidence="2" type="ORF">BDA96_05G096100</name>
</gene>
<protein>
    <submittedName>
        <fullName evidence="2">Uncharacterized protein</fullName>
    </submittedName>
</protein>
<name>A0A921QWW3_SORBI</name>
<dbReference type="AlphaFoldDB" id="A0A921QWW3"/>
<sequence length="154" mass="17517">MTSDLIHLRERDRASSEAENLPPPQPADGHHCAAFLHAGRRAPGARTTIHHRVHGPVQFLGCGLILSRQVKSWPRFSKLPSNSMVANVGNKLRKGQAGEPIEILVLRDKDWIISFWRRRLTTSLSIPRTTTMTTKTIQRRRYPHDNLRMTSINT</sequence>
<dbReference type="Proteomes" id="UP000807115">
    <property type="component" value="Chromosome 5"/>
</dbReference>
<dbReference type="EMBL" id="CM027684">
    <property type="protein sequence ID" value="KAG0529411.1"/>
    <property type="molecule type" value="Genomic_DNA"/>
</dbReference>
<accession>A0A921QWW3</accession>
<reference evidence="2" key="2">
    <citation type="submission" date="2020-10" db="EMBL/GenBank/DDBJ databases">
        <authorList>
            <person name="Cooper E.A."/>
            <person name="Brenton Z.W."/>
            <person name="Flinn B.S."/>
            <person name="Jenkins J."/>
            <person name="Shu S."/>
            <person name="Flowers D."/>
            <person name="Luo F."/>
            <person name="Wang Y."/>
            <person name="Xia P."/>
            <person name="Barry K."/>
            <person name="Daum C."/>
            <person name="Lipzen A."/>
            <person name="Yoshinaga Y."/>
            <person name="Schmutz J."/>
            <person name="Saski C."/>
            <person name="Vermerris W."/>
            <person name="Kresovich S."/>
        </authorList>
    </citation>
    <scope>NUCLEOTIDE SEQUENCE</scope>
</reference>
<evidence type="ECO:0000256" key="1">
    <source>
        <dbReference type="SAM" id="MobiDB-lite"/>
    </source>
</evidence>